<dbReference type="InterPro" id="IPR050398">
    <property type="entry name" value="HssS/ArlS-like"/>
</dbReference>
<gene>
    <name evidence="18" type="ORF">SJPD1_1922</name>
</gene>
<evidence type="ECO:0000256" key="10">
    <source>
        <dbReference type="ARBA" id="ARBA00022840"/>
    </source>
</evidence>
<evidence type="ECO:0000313" key="19">
    <source>
        <dbReference type="Proteomes" id="UP000217349"/>
    </source>
</evidence>
<dbReference type="Pfam" id="PF00672">
    <property type="entry name" value="HAMP"/>
    <property type="match status" value="1"/>
</dbReference>
<dbReference type="GO" id="GO:0005524">
    <property type="term" value="F:ATP binding"/>
    <property type="evidence" value="ECO:0007669"/>
    <property type="project" value="UniProtKB-KW"/>
</dbReference>
<dbReference type="SMART" id="SM00304">
    <property type="entry name" value="HAMP"/>
    <property type="match status" value="1"/>
</dbReference>
<dbReference type="CDD" id="cd06225">
    <property type="entry name" value="HAMP"/>
    <property type="match status" value="1"/>
</dbReference>
<keyword evidence="7 15" id="KW-0812">Transmembrane</keyword>
<evidence type="ECO:0000256" key="8">
    <source>
        <dbReference type="ARBA" id="ARBA00022741"/>
    </source>
</evidence>
<dbReference type="Proteomes" id="UP000217349">
    <property type="component" value="Chromosome"/>
</dbReference>
<evidence type="ECO:0000256" key="3">
    <source>
        <dbReference type="ARBA" id="ARBA00012438"/>
    </source>
</evidence>
<dbReference type="Pfam" id="PF00512">
    <property type="entry name" value="HisKA"/>
    <property type="match status" value="1"/>
</dbReference>
<evidence type="ECO:0000256" key="12">
    <source>
        <dbReference type="ARBA" id="ARBA00023012"/>
    </source>
</evidence>
<evidence type="ECO:0000256" key="2">
    <source>
        <dbReference type="ARBA" id="ARBA00004651"/>
    </source>
</evidence>
<dbReference type="PANTHER" id="PTHR45528:SF1">
    <property type="entry name" value="SENSOR HISTIDINE KINASE CPXA"/>
    <property type="match status" value="1"/>
</dbReference>
<dbReference type="CDD" id="cd00075">
    <property type="entry name" value="HATPase"/>
    <property type="match status" value="1"/>
</dbReference>
<keyword evidence="9" id="KW-0418">Kinase</keyword>
<proteinExistence type="predicted"/>
<dbReference type="PROSITE" id="PS50885">
    <property type="entry name" value="HAMP"/>
    <property type="match status" value="1"/>
</dbReference>
<dbReference type="PROSITE" id="PS50109">
    <property type="entry name" value="HIS_KIN"/>
    <property type="match status" value="1"/>
</dbReference>
<dbReference type="PANTHER" id="PTHR45528">
    <property type="entry name" value="SENSOR HISTIDINE KINASE CPXA"/>
    <property type="match status" value="1"/>
</dbReference>
<dbReference type="NCBIfam" id="NF038389">
    <property type="entry name" value="ArsS_fam_HK"/>
    <property type="match status" value="1"/>
</dbReference>
<dbReference type="SUPFAM" id="SSF55874">
    <property type="entry name" value="ATPase domain of HSP90 chaperone/DNA topoisomerase II/histidine kinase"/>
    <property type="match status" value="1"/>
</dbReference>
<dbReference type="GO" id="GO:0005886">
    <property type="term" value="C:plasma membrane"/>
    <property type="evidence" value="ECO:0007669"/>
    <property type="project" value="UniProtKB-SubCell"/>
</dbReference>
<name>A0A290HF17_9BACT</name>
<dbReference type="InterPro" id="IPR036097">
    <property type="entry name" value="HisK_dim/P_sf"/>
</dbReference>
<dbReference type="InterPro" id="IPR003661">
    <property type="entry name" value="HisK_dim/P_dom"/>
</dbReference>
<dbReference type="EC" id="2.7.13.3" evidence="3"/>
<dbReference type="KEGG" id="sulj:SJPD1_1922"/>
<feature type="transmembrane region" description="Helical" evidence="15">
    <location>
        <begin position="135"/>
        <end position="156"/>
    </location>
</feature>
<accession>A0A290HF17</accession>
<dbReference type="Pfam" id="PF02518">
    <property type="entry name" value="HATPase_c"/>
    <property type="match status" value="1"/>
</dbReference>
<dbReference type="InterPro" id="IPR003660">
    <property type="entry name" value="HAMP_dom"/>
</dbReference>
<dbReference type="AlphaFoldDB" id="A0A290HF17"/>
<feature type="coiled-coil region" evidence="14">
    <location>
        <begin position="233"/>
        <end position="270"/>
    </location>
</feature>
<dbReference type="CDD" id="cd00082">
    <property type="entry name" value="HisKA"/>
    <property type="match status" value="1"/>
</dbReference>
<feature type="domain" description="HAMP" evidence="17">
    <location>
        <begin position="152"/>
        <end position="204"/>
    </location>
</feature>
<comment type="catalytic activity">
    <reaction evidence="1">
        <text>ATP + protein L-histidine = ADP + protein N-phospho-L-histidine.</text>
        <dbReference type="EC" id="2.7.13.3"/>
    </reaction>
</comment>
<evidence type="ECO:0000256" key="4">
    <source>
        <dbReference type="ARBA" id="ARBA00022475"/>
    </source>
</evidence>
<evidence type="ECO:0000313" key="18">
    <source>
        <dbReference type="EMBL" id="ATB70027.1"/>
    </source>
</evidence>
<dbReference type="SUPFAM" id="SSF47384">
    <property type="entry name" value="Homodimeric domain of signal transducing histidine kinase"/>
    <property type="match status" value="1"/>
</dbReference>
<protein>
    <recommendedName>
        <fullName evidence="3">histidine kinase</fullName>
        <ecNumber evidence="3">2.7.13.3</ecNumber>
    </recommendedName>
</protein>
<dbReference type="SMART" id="SM00387">
    <property type="entry name" value="HATPase_c"/>
    <property type="match status" value="1"/>
</dbReference>
<evidence type="ECO:0000259" key="16">
    <source>
        <dbReference type="PROSITE" id="PS50109"/>
    </source>
</evidence>
<dbReference type="InterPro" id="IPR005467">
    <property type="entry name" value="His_kinase_dom"/>
</dbReference>
<comment type="subcellular location">
    <subcellularLocation>
        <location evidence="2">Cell membrane</location>
        <topology evidence="2">Multi-pass membrane protein</topology>
    </subcellularLocation>
</comment>
<dbReference type="SMART" id="SM00388">
    <property type="entry name" value="HisKA"/>
    <property type="match status" value="1"/>
</dbReference>
<keyword evidence="8" id="KW-0547">Nucleotide-binding</keyword>
<keyword evidence="12" id="KW-0902">Two-component regulatory system</keyword>
<dbReference type="GO" id="GO:0000155">
    <property type="term" value="F:phosphorelay sensor kinase activity"/>
    <property type="evidence" value="ECO:0007669"/>
    <property type="project" value="InterPro"/>
</dbReference>
<evidence type="ECO:0000259" key="17">
    <source>
        <dbReference type="PROSITE" id="PS50885"/>
    </source>
</evidence>
<keyword evidence="10" id="KW-0067">ATP-binding</keyword>
<evidence type="ECO:0000256" key="1">
    <source>
        <dbReference type="ARBA" id="ARBA00000085"/>
    </source>
</evidence>
<keyword evidence="14" id="KW-0175">Coiled coil</keyword>
<keyword evidence="6 18" id="KW-0808">Transferase</keyword>
<evidence type="ECO:0000256" key="15">
    <source>
        <dbReference type="SAM" id="Phobius"/>
    </source>
</evidence>
<organism evidence="18 19">
    <name type="scientific">Sulfurospirillum diekertiae</name>
    <dbReference type="NCBI Taxonomy" id="1854492"/>
    <lineage>
        <taxon>Bacteria</taxon>
        <taxon>Pseudomonadati</taxon>
        <taxon>Campylobacterota</taxon>
        <taxon>Epsilonproteobacteria</taxon>
        <taxon>Campylobacterales</taxon>
        <taxon>Sulfurospirillaceae</taxon>
        <taxon>Sulfurospirillum</taxon>
    </lineage>
</organism>
<feature type="domain" description="Histidine kinase" evidence="16">
    <location>
        <begin position="212"/>
        <end position="405"/>
    </location>
</feature>
<dbReference type="InterPro" id="IPR003594">
    <property type="entry name" value="HATPase_dom"/>
</dbReference>
<dbReference type="Gene3D" id="3.30.565.10">
    <property type="entry name" value="Histidine kinase-like ATPase, C-terminal domain"/>
    <property type="match status" value="1"/>
</dbReference>
<evidence type="ECO:0000256" key="9">
    <source>
        <dbReference type="ARBA" id="ARBA00022777"/>
    </source>
</evidence>
<evidence type="ECO:0000256" key="6">
    <source>
        <dbReference type="ARBA" id="ARBA00022679"/>
    </source>
</evidence>
<keyword evidence="5" id="KW-0597">Phosphoprotein</keyword>
<evidence type="ECO:0000256" key="13">
    <source>
        <dbReference type="ARBA" id="ARBA00023136"/>
    </source>
</evidence>
<evidence type="ECO:0000256" key="14">
    <source>
        <dbReference type="SAM" id="Coils"/>
    </source>
</evidence>
<dbReference type="Gene3D" id="1.10.287.130">
    <property type="match status" value="1"/>
</dbReference>
<reference evidence="19" key="1">
    <citation type="submission" date="2017-09" db="EMBL/GenBank/DDBJ databases">
        <title>The complete genome of Sulfurospirillum sp. JPD-1.</title>
        <authorList>
            <person name="Goris T."/>
        </authorList>
    </citation>
    <scope>NUCLEOTIDE SEQUENCE [LARGE SCALE GENOMIC DNA]</scope>
    <source>
        <strain evidence="19">JPD-1</strain>
    </source>
</reference>
<dbReference type="RefSeq" id="WP_168171350.1">
    <property type="nucleotide sequence ID" value="NZ_CP023275.1"/>
</dbReference>
<keyword evidence="13 15" id="KW-0472">Membrane</keyword>
<dbReference type="InterPro" id="IPR047994">
    <property type="entry name" value="ArsS-like"/>
</dbReference>
<dbReference type="EMBL" id="CP023275">
    <property type="protein sequence ID" value="ATB70027.1"/>
    <property type="molecule type" value="Genomic_DNA"/>
</dbReference>
<keyword evidence="4" id="KW-1003">Cell membrane</keyword>
<dbReference type="SUPFAM" id="SSF158472">
    <property type="entry name" value="HAMP domain-like"/>
    <property type="match status" value="1"/>
</dbReference>
<keyword evidence="11 15" id="KW-1133">Transmembrane helix</keyword>
<dbReference type="InterPro" id="IPR036890">
    <property type="entry name" value="HATPase_C_sf"/>
</dbReference>
<evidence type="ECO:0000256" key="7">
    <source>
        <dbReference type="ARBA" id="ARBA00022692"/>
    </source>
</evidence>
<sequence length="405" mass="46051">MSIFTKLFLLFLVSLSLMLFVSRETNQLTQAKIEMLLKEKYLQASTELFRDLANNDQTALTKRLQSFNFEVIAESQSVLEGSQTIYEKSSSFGEVKILREAKGRYLLLLSYLDESLLVRDRAQQEGFYHFETVSYLIFADIFVLVLTFLMVIKLIFPLKEIASTLQKFGEGALHVRMKRLGSNELGKLCDTFNAMASNIEALILSRQRLLRDIGHELRTPLAKSKLALEMLGEGKYQQSLKKAISQIDELTKELLEIERLNANMEQLNLSTFDAETLISESLSRALIEDESVVELCIEESFEIKGDLTYLSIALKNLIDNALKYTTQKPIIIEVKEHTISVKSRGEVLEHALDYYCEPFAQGDDARGVEGFGLGLSIVKKIVQKHGFGFELTCKEGWNSFSLRFT</sequence>
<evidence type="ECO:0000256" key="11">
    <source>
        <dbReference type="ARBA" id="ARBA00022989"/>
    </source>
</evidence>
<evidence type="ECO:0000256" key="5">
    <source>
        <dbReference type="ARBA" id="ARBA00022553"/>
    </source>
</evidence>